<evidence type="ECO:0000256" key="1">
    <source>
        <dbReference type="ARBA" id="ARBA00004123"/>
    </source>
</evidence>
<dbReference type="GO" id="GO:0005634">
    <property type="term" value="C:nucleus"/>
    <property type="evidence" value="ECO:0007669"/>
    <property type="project" value="UniProtKB-SubCell"/>
</dbReference>
<evidence type="ECO:0000256" key="4">
    <source>
        <dbReference type="ARBA" id="ARBA00022776"/>
    </source>
</evidence>
<evidence type="ECO:0000313" key="11">
    <source>
        <dbReference type="EMBL" id="EEC43967.1"/>
    </source>
</evidence>
<dbReference type="STRING" id="556484.B7GBQ1"/>
<dbReference type="Gene3D" id="3.30.70.1620">
    <property type="match status" value="1"/>
</dbReference>
<dbReference type="SMART" id="SM00968">
    <property type="entry name" value="SMC_hinge"/>
    <property type="match status" value="1"/>
</dbReference>
<dbReference type="KEGG" id="pti:PHATRDRAFT_52607"/>
<dbReference type="GeneID" id="7198409"/>
<dbReference type="CDD" id="cd03272">
    <property type="entry name" value="ABC_SMC3_euk"/>
    <property type="match status" value="1"/>
</dbReference>
<dbReference type="Gene3D" id="1.20.1060.20">
    <property type="match status" value="1"/>
</dbReference>
<comment type="subcellular location">
    <subcellularLocation>
        <location evidence="1">Nucleus</location>
    </subcellularLocation>
</comment>
<keyword evidence="12" id="KW-1185">Reference proteome</keyword>
<dbReference type="InterPro" id="IPR041741">
    <property type="entry name" value="SMC3_ABC_euk"/>
</dbReference>
<dbReference type="InterPro" id="IPR010935">
    <property type="entry name" value="SMC_hinge"/>
</dbReference>
<dbReference type="FunCoup" id="B7GBQ1">
    <property type="interactions" value="489"/>
</dbReference>
<feature type="coiled-coil region" evidence="8">
    <location>
        <begin position="315"/>
        <end position="381"/>
    </location>
</feature>
<dbReference type="Pfam" id="PF06470">
    <property type="entry name" value="SMC_hinge"/>
    <property type="match status" value="1"/>
</dbReference>
<feature type="region of interest" description="Disordered" evidence="9">
    <location>
        <begin position="1079"/>
        <end position="1103"/>
    </location>
</feature>
<feature type="coiled-coil region" evidence="8">
    <location>
        <begin position="188"/>
        <end position="272"/>
    </location>
</feature>
<keyword evidence="3" id="KW-0132">Cell division</keyword>
<dbReference type="RefSeq" id="XP_002184568.1">
    <property type="nucleotide sequence ID" value="XM_002184532.1"/>
</dbReference>
<dbReference type="AlphaFoldDB" id="B7GBQ1"/>
<accession>B7GBQ1</accession>
<gene>
    <name evidence="11" type="primary">SMC3</name>
    <name evidence="11" type="ORF">PHATRDRAFT_52607</name>
</gene>
<reference evidence="11 12" key="1">
    <citation type="journal article" date="2008" name="Nature">
        <title>The Phaeodactylum genome reveals the evolutionary history of diatom genomes.</title>
        <authorList>
            <person name="Bowler C."/>
            <person name="Allen A.E."/>
            <person name="Badger J.H."/>
            <person name="Grimwood J."/>
            <person name="Jabbari K."/>
            <person name="Kuo A."/>
            <person name="Maheswari U."/>
            <person name="Martens C."/>
            <person name="Maumus F."/>
            <person name="Otillar R.P."/>
            <person name="Rayko E."/>
            <person name="Salamov A."/>
            <person name="Vandepoele K."/>
            <person name="Beszteri B."/>
            <person name="Gruber A."/>
            <person name="Heijde M."/>
            <person name="Katinka M."/>
            <person name="Mock T."/>
            <person name="Valentin K."/>
            <person name="Verret F."/>
            <person name="Berges J.A."/>
            <person name="Brownlee C."/>
            <person name="Cadoret J.P."/>
            <person name="Chiovitti A."/>
            <person name="Choi C.J."/>
            <person name="Coesel S."/>
            <person name="De Martino A."/>
            <person name="Detter J.C."/>
            <person name="Durkin C."/>
            <person name="Falciatore A."/>
            <person name="Fournet J."/>
            <person name="Haruta M."/>
            <person name="Huysman M.J."/>
            <person name="Jenkins B.D."/>
            <person name="Jiroutova K."/>
            <person name="Jorgensen R.E."/>
            <person name="Joubert Y."/>
            <person name="Kaplan A."/>
            <person name="Kroger N."/>
            <person name="Kroth P.G."/>
            <person name="La Roche J."/>
            <person name="Lindquist E."/>
            <person name="Lommer M."/>
            <person name="Martin-Jezequel V."/>
            <person name="Lopez P.J."/>
            <person name="Lucas S."/>
            <person name="Mangogna M."/>
            <person name="McGinnis K."/>
            <person name="Medlin L.K."/>
            <person name="Montsant A."/>
            <person name="Oudot-Le Secq M.P."/>
            <person name="Napoli C."/>
            <person name="Obornik M."/>
            <person name="Parker M.S."/>
            <person name="Petit J.L."/>
            <person name="Porcel B.M."/>
            <person name="Poulsen N."/>
            <person name="Robison M."/>
            <person name="Rychlewski L."/>
            <person name="Rynearson T.A."/>
            <person name="Schmutz J."/>
            <person name="Shapiro H."/>
            <person name="Siaut M."/>
            <person name="Stanley M."/>
            <person name="Sussman M.R."/>
            <person name="Taylor A.R."/>
            <person name="Vardi A."/>
            <person name="von Dassow P."/>
            <person name="Vyverman W."/>
            <person name="Willis A."/>
            <person name="Wyrwicz L.S."/>
            <person name="Rokhsar D.S."/>
            <person name="Weissenbach J."/>
            <person name="Armbrust E.V."/>
            <person name="Green B.R."/>
            <person name="Van de Peer Y."/>
            <person name="Grigoriev I.V."/>
        </authorList>
    </citation>
    <scope>NUCLEOTIDE SEQUENCE [LARGE SCALE GENOMIC DNA]</scope>
    <source>
        <strain evidence="11 12">CCAP 1055/1</strain>
    </source>
</reference>
<feature type="coiled-coil region" evidence="8">
    <location>
        <begin position="687"/>
        <end position="756"/>
    </location>
</feature>
<protein>
    <recommendedName>
        <fullName evidence="10">SMC hinge domain-containing protein</fullName>
    </recommendedName>
</protein>
<organism evidence="11 12">
    <name type="scientific">Phaeodactylum tricornutum (strain CCAP 1055/1)</name>
    <dbReference type="NCBI Taxonomy" id="556484"/>
    <lineage>
        <taxon>Eukaryota</taxon>
        <taxon>Sar</taxon>
        <taxon>Stramenopiles</taxon>
        <taxon>Ochrophyta</taxon>
        <taxon>Bacillariophyta</taxon>
        <taxon>Bacillariophyceae</taxon>
        <taxon>Bacillariophycidae</taxon>
        <taxon>Naviculales</taxon>
        <taxon>Phaeodactylaceae</taxon>
        <taxon>Phaeodactylum</taxon>
    </lineage>
</organism>
<comment type="similarity">
    <text evidence="2">Belongs to the SMC family. SMC3 subfamily.</text>
</comment>
<feature type="coiled-coil region" evidence="8">
    <location>
        <begin position="863"/>
        <end position="939"/>
    </location>
</feature>
<dbReference type="GO" id="GO:0051276">
    <property type="term" value="P:chromosome organization"/>
    <property type="evidence" value="ECO:0007669"/>
    <property type="project" value="InterPro"/>
</dbReference>
<evidence type="ECO:0000256" key="5">
    <source>
        <dbReference type="ARBA" id="ARBA00023054"/>
    </source>
</evidence>
<dbReference type="Pfam" id="PF02463">
    <property type="entry name" value="SMC_N"/>
    <property type="match status" value="1"/>
</dbReference>
<evidence type="ECO:0000256" key="3">
    <source>
        <dbReference type="ARBA" id="ARBA00022618"/>
    </source>
</evidence>
<reference evidence="12" key="2">
    <citation type="submission" date="2008-08" db="EMBL/GenBank/DDBJ databases">
        <authorList>
            <consortium name="Diatom Consortium"/>
            <person name="Grigoriev I."/>
            <person name="Grimwood J."/>
            <person name="Kuo A."/>
            <person name="Otillar R.P."/>
            <person name="Salamov A."/>
            <person name="Detter J.C."/>
            <person name="Lindquist E."/>
            <person name="Shapiro H."/>
            <person name="Lucas S."/>
            <person name="Glavina del Rio T."/>
            <person name="Pitluck S."/>
            <person name="Rokhsar D."/>
            <person name="Bowler C."/>
        </authorList>
    </citation>
    <scope>GENOME REANNOTATION</scope>
    <source>
        <strain evidence="12">CCAP 1055/1</strain>
    </source>
</reference>
<proteinExistence type="inferred from homology"/>
<dbReference type="eggNOG" id="KOG0964">
    <property type="taxonomic scope" value="Eukaryota"/>
</dbReference>
<dbReference type="InterPro" id="IPR027417">
    <property type="entry name" value="P-loop_NTPase"/>
</dbReference>
<dbReference type="InterPro" id="IPR036277">
    <property type="entry name" value="SMC_hinge_sf"/>
</dbReference>
<feature type="compositionally biased region" description="Basic and acidic residues" evidence="9">
    <location>
        <begin position="841"/>
        <end position="850"/>
    </location>
</feature>
<dbReference type="InterPro" id="IPR024704">
    <property type="entry name" value="SMC"/>
</dbReference>
<evidence type="ECO:0000256" key="7">
    <source>
        <dbReference type="ARBA" id="ARBA00023306"/>
    </source>
</evidence>
<evidence type="ECO:0000256" key="9">
    <source>
        <dbReference type="SAM" id="MobiDB-lite"/>
    </source>
</evidence>
<feature type="region of interest" description="Disordered" evidence="9">
    <location>
        <begin position="841"/>
        <end position="863"/>
    </location>
</feature>
<evidence type="ECO:0000256" key="8">
    <source>
        <dbReference type="SAM" id="Coils"/>
    </source>
</evidence>
<dbReference type="PANTHER" id="PTHR43977">
    <property type="entry name" value="STRUCTURAL MAINTENANCE OF CHROMOSOMES PROTEIN 3"/>
    <property type="match status" value="1"/>
</dbReference>
<evidence type="ECO:0000259" key="10">
    <source>
        <dbReference type="SMART" id="SM00968"/>
    </source>
</evidence>
<dbReference type="OrthoDB" id="431497at2759"/>
<keyword evidence="5 8" id="KW-0175">Coiled coil</keyword>
<feature type="coiled-coil region" evidence="8">
    <location>
        <begin position="423"/>
        <end position="499"/>
    </location>
</feature>
<name>B7GBQ1_PHATC</name>
<dbReference type="SUPFAM" id="SSF75553">
    <property type="entry name" value="Smc hinge domain"/>
    <property type="match status" value="1"/>
</dbReference>
<dbReference type="GO" id="GO:0005524">
    <property type="term" value="F:ATP binding"/>
    <property type="evidence" value="ECO:0007669"/>
    <property type="project" value="InterPro"/>
</dbReference>
<dbReference type="GO" id="GO:0016887">
    <property type="term" value="F:ATP hydrolysis activity"/>
    <property type="evidence" value="ECO:0007669"/>
    <property type="project" value="InterPro"/>
</dbReference>
<feature type="non-terminal residue" evidence="11">
    <location>
        <position position="1232"/>
    </location>
</feature>
<dbReference type="SUPFAM" id="SSF52540">
    <property type="entry name" value="P-loop containing nucleoside triphosphate hydrolases"/>
    <property type="match status" value="1"/>
</dbReference>
<dbReference type="InParanoid" id="B7GBQ1"/>
<dbReference type="HOGENOM" id="CLU_001042_5_0_1"/>
<dbReference type="GO" id="GO:0005694">
    <property type="term" value="C:chromosome"/>
    <property type="evidence" value="ECO:0007669"/>
    <property type="project" value="InterPro"/>
</dbReference>
<keyword evidence="7" id="KW-0131">Cell cycle</keyword>
<dbReference type="EMBL" id="CM000626">
    <property type="protein sequence ID" value="EEC43967.1"/>
    <property type="molecule type" value="Genomic_DNA"/>
</dbReference>
<dbReference type="InterPro" id="IPR003395">
    <property type="entry name" value="RecF/RecN/SMC_N"/>
</dbReference>
<evidence type="ECO:0000256" key="2">
    <source>
        <dbReference type="ARBA" id="ARBA00005917"/>
    </source>
</evidence>
<feature type="domain" description="SMC hinge" evidence="10">
    <location>
        <begin position="527"/>
        <end position="641"/>
    </location>
</feature>
<evidence type="ECO:0000313" key="12">
    <source>
        <dbReference type="Proteomes" id="UP000000759"/>
    </source>
</evidence>
<dbReference type="Gene3D" id="3.40.50.300">
    <property type="entry name" value="P-loop containing nucleotide triphosphate hydrolases"/>
    <property type="match status" value="2"/>
</dbReference>
<dbReference type="Proteomes" id="UP000000759">
    <property type="component" value="Chromosome 24"/>
</dbReference>
<evidence type="ECO:0000256" key="6">
    <source>
        <dbReference type="ARBA" id="ARBA00023242"/>
    </source>
</evidence>
<keyword evidence="6" id="KW-0539">Nucleus</keyword>
<keyword evidence="4" id="KW-0498">Mitosis</keyword>
<dbReference type="PIRSF" id="PIRSF005719">
    <property type="entry name" value="SMC"/>
    <property type="match status" value="1"/>
</dbReference>
<feature type="compositionally biased region" description="Acidic residues" evidence="9">
    <location>
        <begin position="1079"/>
        <end position="1091"/>
    </location>
</feature>
<sequence>MHIKQITISNFRSFRQQPEIEAFSTHTNCVVGRNGSGKSNLLDAVQFVLLAPRFANLRQEERQALLHEGSGSAAVNAFVEIVFDNADHRFALEHSDEVVLRRTVGLKKDEFFLQRKRVTKQEVQSLLEGAGFSRSNPYYIVQQGKVQDLCTMSDVERLRLLKEVAGTVVYDQKKTESLAKMQENGHSITKIQEILDDIEAKLDELQAEKEELTAYQALDRQRRALQYVLYDKQLRKARHDLDQLEHARTSHVQNLSALHEELKDTHEAIRNKDAVLKTKTNALRRNQTTLEAHEQDKTSRVTAVTRLQLECQELLEAVRSGAEQLQSNEKELEAVQAEIEASQTNLRDTVQPAYDQAVAVLQDLTTRRDEASRQVESLYAKQGRGQHFQTVQDRDAFLQSSVEELLATQRDKTSAVQAQQDTLANLRRSVTQETTEIDKLTSQLTSQAAGLQSLSKTIEETKRQRLELHDARKEAWREAEALHDQVREARGTFQRAKQDTAKVMPRATAMGLKALTSVVEQEGLTSDQYFGMLMDNFVLRDDKYQTAVEVAAQNALFHVVVDTDVTASRLMKRLEADKLGRVTFLPLNQLRIDQPNLPQSNDIRPMLDLCLQYDRKVERALQHVFGKKLLARTPEIASEWSAQHGVDAITLDGDLCSRKGALTGGYVDTSKSRLRAHAKQTEAQAALQNVETLHQGKSREAEQVEQQVTNLMQELQRQESKQAELSRMVQGKEMELDRIQARLENHKKQVEMVEKTLIPPLERDIVALNGDMDRLKAEMGTPLTQTLSDEDRKLLATLKETQTRLVAEIESQSDKVAQVGLDRQKLQSLLDDNLLKRQRELREGGVDGRRRQSHGRLSSAAVQAEQQEELAECQRRLDDALRVKDEIEGRLEESRRVDEELRGEIIVVKNELEQLKSEYLNVSKRLEEAQNETERLMNKRSMCISTREEKMRSIRELGSLPPPAELDKHSGKSTEALKNSIEGVNKKLKKYSHINNKAFDQYINFSEQRESLLVRKAELDQGAEKVEELVSSLDQQKDEAINRTFRGVSAHFKDVFEELVPNGAGELILRTAMDEAMEDDANDTDQDDDSVNADSPKKAKGFDANNPDVNLYRGIGIQVRFSAVGENYLMSQLSGGQKALVSLALIFAIQRCDPAPFYILDELDQALDASYRAAVANLIQKQATSTENPTQFIVSTFRPELVAIANRCYGISLQNKVSRIHPLSKKDALHFI</sequence>
<dbReference type="GO" id="GO:0051301">
    <property type="term" value="P:cell division"/>
    <property type="evidence" value="ECO:0007669"/>
    <property type="project" value="UniProtKB-KW"/>
</dbReference>
<dbReference type="PaxDb" id="2850-Phatr52607"/>